<evidence type="ECO:0000256" key="1">
    <source>
        <dbReference type="SAM" id="MobiDB-lite"/>
    </source>
</evidence>
<keyword evidence="2" id="KW-0472">Membrane</keyword>
<feature type="compositionally biased region" description="Polar residues" evidence="1">
    <location>
        <begin position="17"/>
        <end position="35"/>
    </location>
</feature>
<dbReference type="AlphaFoldDB" id="A0A7E4ZQ88"/>
<feature type="transmembrane region" description="Helical" evidence="2">
    <location>
        <begin position="51"/>
        <end position="69"/>
    </location>
</feature>
<name>A0A7E4ZQ88_PANRE</name>
<evidence type="ECO:0000256" key="2">
    <source>
        <dbReference type="SAM" id="Phobius"/>
    </source>
</evidence>
<keyword evidence="2" id="KW-1133">Transmembrane helix</keyword>
<reference evidence="3" key="1">
    <citation type="journal article" date="2013" name="Genetics">
        <title>The draft genome and transcriptome of Panagrellus redivivus are shaped by the harsh demands of a free-living lifestyle.</title>
        <authorList>
            <person name="Srinivasan J."/>
            <person name="Dillman A.R."/>
            <person name="Macchietto M.G."/>
            <person name="Heikkinen L."/>
            <person name="Lakso M."/>
            <person name="Fracchia K.M."/>
            <person name="Antoshechkin I."/>
            <person name="Mortazavi A."/>
            <person name="Wong G."/>
            <person name="Sternberg P.W."/>
        </authorList>
    </citation>
    <scope>NUCLEOTIDE SEQUENCE [LARGE SCALE GENOMIC DNA]</scope>
    <source>
        <strain evidence="3">MT8872</strain>
    </source>
</reference>
<sequence length="82" mass="8994">MTVFETPGIGKGRNKHNTSTTTASRNGNYTSSTSNEEGVLEPMIFLEGIQILSRILITICLFCVVVMSYPRGPIKGTRGWSQ</sequence>
<reference evidence="4" key="2">
    <citation type="submission" date="2020-10" db="UniProtKB">
        <authorList>
            <consortium name="WormBaseParasite"/>
        </authorList>
    </citation>
    <scope>IDENTIFICATION</scope>
</reference>
<keyword evidence="3" id="KW-1185">Reference proteome</keyword>
<organism evidence="3 4">
    <name type="scientific">Panagrellus redivivus</name>
    <name type="common">Microworm</name>
    <dbReference type="NCBI Taxonomy" id="6233"/>
    <lineage>
        <taxon>Eukaryota</taxon>
        <taxon>Metazoa</taxon>
        <taxon>Ecdysozoa</taxon>
        <taxon>Nematoda</taxon>
        <taxon>Chromadorea</taxon>
        <taxon>Rhabditida</taxon>
        <taxon>Tylenchina</taxon>
        <taxon>Panagrolaimomorpha</taxon>
        <taxon>Panagrolaimoidea</taxon>
        <taxon>Panagrolaimidae</taxon>
        <taxon>Panagrellus</taxon>
    </lineage>
</organism>
<evidence type="ECO:0000313" key="3">
    <source>
        <dbReference type="Proteomes" id="UP000492821"/>
    </source>
</evidence>
<proteinExistence type="predicted"/>
<accession>A0A7E4ZQ88</accession>
<keyword evidence="2" id="KW-0812">Transmembrane</keyword>
<dbReference type="Proteomes" id="UP000492821">
    <property type="component" value="Unassembled WGS sequence"/>
</dbReference>
<feature type="region of interest" description="Disordered" evidence="1">
    <location>
        <begin position="1"/>
        <end position="35"/>
    </location>
</feature>
<dbReference type="WBParaSite" id="Pan_g10666.t1">
    <property type="protein sequence ID" value="Pan_g10666.t1"/>
    <property type="gene ID" value="Pan_g10666"/>
</dbReference>
<protein>
    <submittedName>
        <fullName evidence="4">Uncharacterized protein</fullName>
    </submittedName>
</protein>
<evidence type="ECO:0000313" key="4">
    <source>
        <dbReference type="WBParaSite" id="Pan_g10666.t1"/>
    </source>
</evidence>